<organism evidence="1 2">
    <name type="scientific">Trichinella murrelli</name>
    <dbReference type="NCBI Taxonomy" id="144512"/>
    <lineage>
        <taxon>Eukaryota</taxon>
        <taxon>Metazoa</taxon>
        <taxon>Ecdysozoa</taxon>
        <taxon>Nematoda</taxon>
        <taxon>Enoplea</taxon>
        <taxon>Dorylaimia</taxon>
        <taxon>Trichinellida</taxon>
        <taxon>Trichinellidae</taxon>
        <taxon>Trichinella</taxon>
    </lineage>
</organism>
<proteinExistence type="predicted"/>
<sequence length="85" mass="9707">MQELEYKLQSYASISCTDNVEPYQKERVFVWLPSHVMISHVHSCRSVATAELPCNVSAHLQLEPSLAVDNEWLLPNDGIRPSFLH</sequence>
<evidence type="ECO:0000313" key="1">
    <source>
        <dbReference type="EMBL" id="KRX37955.1"/>
    </source>
</evidence>
<comment type="caution">
    <text evidence="1">The sequence shown here is derived from an EMBL/GenBank/DDBJ whole genome shotgun (WGS) entry which is preliminary data.</text>
</comment>
<dbReference type="AlphaFoldDB" id="A0A0V0THC7"/>
<reference evidence="1 2" key="1">
    <citation type="submission" date="2015-01" db="EMBL/GenBank/DDBJ databases">
        <title>Evolution of Trichinella species and genotypes.</title>
        <authorList>
            <person name="Korhonen P.K."/>
            <person name="Edoardo P."/>
            <person name="Giuseppe L.R."/>
            <person name="Gasser R.B."/>
        </authorList>
    </citation>
    <scope>NUCLEOTIDE SEQUENCE [LARGE SCALE GENOMIC DNA]</scope>
    <source>
        <strain evidence="1">ISS417</strain>
    </source>
</reference>
<keyword evidence="2" id="KW-1185">Reference proteome</keyword>
<evidence type="ECO:0000313" key="2">
    <source>
        <dbReference type="Proteomes" id="UP000055048"/>
    </source>
</evidence>
<protein>
    <submittedName>
        <fullName evidence="1">Uncharacterized protein</fullName>
    </submittedName>
</protein>
<accession>A0A0V0THC7</accession>
<gene>
    <name evidence="1" type="ORF">T05_789</name>
</gene>
<name>A0A0V0THC7_9BILA</name>
<dbReference type="EMBL" id="JYDJ01000287">
    <property type="protein sequence ID" value="KRX37955.1"/>
    <property type="molecule type" value="Genomic_DNA"/>
</dbReference>
<dbReference type="Proteomes" id="UP000055048">
    <property type="component" value="Unassembled WGS sequence"/>
</dbReference>